<comment type="catalytic activity">
    <reaction evidence="1">
        <text>inosine + phosphate = alpha-D-ribose 1-phosphate + hypoxanthine</text>
        <dbReference type="Rhea" id="RHEA:27646"/>
        <dbReference type="ChEBI" id="CHEBI:17368"/>
        <dbReference type="ChEBI" id="CHEBI:17596"/>
        <dbReference type="ChEBI" id="CHEBI:43474"/>
        <dbReference type="ChEBI" id="CHEBI:57720"/>
        <dbReference type="EC" id="2.4.2.1"/>
    </reaction>
    <physiologicalReaction direction="left-to-right" evidence="1">
        <dbReference type="Rhea" id="RHEA:27647"/>
    </physiologicalReaction>
</comment>
<dbReference type="InterPro" id="IPR011324">
    <property type="entry name" value="Cytotoxic_necrot_fac-like_cat"/>
</dbReference>
<protein>
    <recommendedName>
        <fullName evidence="10">Purine nucleoside phosphorylase</fullName>
    </recommendedName>
</protein>
<dbReference type="InterPro" id="IPR003730">
    <property type="entry name" value="Cu_polyphenol_OxRdtase"/>
</dbReference>
<keyword evidence="12" id="KW-1185">Reference proteome</keyword>
<evidence type="ECO:0000256" key="8">
    <source>
        <dbReference type="ARBA" id="ARBA00048968"/>
    </source>
</evidence>
<organism evidence="11 12">
    <name type="scientific">Aliidiomarina halalkaliphila</name>
    <dbReference type="NCBI Taxonomy" id="2593535"/>
    <lineage>
        <taxon>Bacteria</taxon>
        <taxon>Pseudomonadati</taxon>
        <taxon>Pseudomonadota</taxon>
        <taxon>Gammaproteobacteria</taxon>
        <taxon>Alteromonadales</taxon>
        <taxon>Idiomarinaceae</taxon>
        <taxon>Aliidiomarina</taxon>
    </lineage>
</organism>
<name>A0A552X0B0_9GAMM</name>
<evidence type="ECO:0000256" key="6">
    <source>
        <dbReference type="ARBA" id="ARBA00022833"/>
    </source>
</evidence>
<comment type="caution">
    <text evidence="11">The sequence shown here is derived from an EMBL/GenBank/DDBJ whole genome shotgun (WGS) entry which is preliminary data.</text>
</comment>
<dbReference type="OrthoDB" id="4279at2"/>
<comment type="catalytic activity">
    <reaction evidence="8">
        <text>adenosine + phosphate = alpha-D-ribose 1-phosphate + adenine</text>
        <dbReference type="Rhea" id="RHEA:27642"/>
        <dbReference type="ChEBI" id="CHEBI:16335"/>
        <dbReference type="ChEBI" id="CHEBI:16708"/>
        <dbReference type="ChEBI" id="CHEBI:43474"/>
        <dbReference type="ChEBI" id="CHEBI:57720"/>
        <dbReference type="EC" id="2.4.2.1"/>
    </reaction>
    <physiologicalReaction direction="left-to-right" evidence="8">
        <dbReference type="Rhea" id="RHEA:27643"/>
    </physiologicalReaction>
</comment>
<evidence type="ECO:0000256" key="3">
    <source>
        <dbReference type="ARBA" id="ARBA00022679"/>
    </source>
</evidence>
<keyword evidence="5" id="KW-0378">Hydrolase</keyword>
<evidence type="ECO:0000256" key="5">
    <source>
        <dbReference type="ARBA" id="ARBA00022801"/>
    </source>
</evidence>
<dbReference type="Proteomes" id="UP000320359">
    <property type="component" value="Unassembled WGS sequence"/>
</dbReference>
<evidence type="ECO:0000256" key="1">
    <source>
        <dbReference type="ARBA" id="ARBA00000553"/>
    </source>
</evidence>
<evidence type="ECO:0000256" key="4">
    <source>
        <dbReference type="ARBA" id="ARBA00022723"/>
    </source>
</evidence>
<dbReference type="NCBIfam" id="TIGR00726">
    <property type="entry name" value="peptidoglycan editing factor PgeF"/>
    <property type="match status" value="1"/>
</dbReference>
<comment type="similarity">
    <text evidence="2 10">Belongs to the purine nucleoside phosphorylase YfiH/LACC1 family.</text>
</comment>
<accession>A0A552X0B0</accession>
<proteinExistence type="inferred from homology"/>
<reference evidence="11 12" key="1">
    <citation type="submission" date="2019-07" db="EMBL/GenBank/DDBJ databases">
        <authorList>
            <person name="Yang M."/>
            <person name="Zhao D."/>
            <person name="Xiang H."/>
        </authorList>
    </citation>
    <scope>NUCLEOTIDE SEQUENCE [LARGE SCALE GENOMIC DNA]</scope>
    <source>
        <strain evidence="11 12">IM1326</strain>
    </source>
</reference>
<dbReference type="PANTHER" id="PTHR30616">
    <property type="entry name" value="UNCHARACTERIZED PROTEIN YFIH"/>
    <property type="match status" value="1"/>
</dbReference>
<dbReference type="GO" id="GO:0005507">
    <property type="term" value="F:copper ion binding"/>
    <property type="evidence" value="ECO:0007669"/>
    <property type="project" value="TreeGrafter"/>
</dbReference>
<dbReference type="GO" id="GO:0017061">
    <property type="term" value="F:S-methyl-5-thioadenosine phosphorylase activity"/>
    <property type="evidence" value="ECO:0007669"/>
    <property type="project" value="UniProtKB-EC"/>
</dbReference>
<dbReference type="AlphaFoldDB" id="A0A552X0B0"/>
<evidence type="ECO:0000256" key="2">
    <source>
        <dbReference type="ARBA" id="ARBA00007353"/>
    </source>
</evidence>
<dbReference type="InterPro" id="IPR038371">
    <property type="entry name" value="Cu_polyphenol_OxRdtase_sf"/>
</dbReference>
<dbReference type="EMBL" id="VJWL01000004">
    <property type="protein sequence ID" value="TRW48033.1"/>
    <property type="molecule type" value="Genomic_DNA"/>
</dbReference>
<evidence type="ECO:0000313" key="11">
    <source>
        <dbReference type="EMBL" id="TRW48033.1"/>
    </source>
</evidence>
<evidence type="ECO:0000256" key="10">
    <source>
        <dbReference type="RuleBase" id="RU361274"/>
    </source>
</evidence>
<evidence type="ECO:0000256" key="9">
    <source>
        <dbReference type="ARBA" id="ARBA00049893"/>
    </source>
</evidence>
<gene>
    <name evidence="11" type="primary">pgeF</name>
    <name evidence="11" type="ORF">FM042_10245</name>
</gene>
<evidence type="ECO:0000313" key="12">
    <source>
        <dbReference type="Proteomes" id="UP000320359"/>
    </source>
</evidence>
<evidence type="ECO:0000256" key="7">
    <source>
        <dbReference type="ARBA" id="ARBA00047989"/>
    </source>
</evidence>
<keyword evidence="4" id="KW-0479">Metal-binding</keyword>
<comment type="catalytic activity">
    <reaction evidence="7">
        <text>adenosine + H2O + H(+) = inosine + NH4(+)</text>
        <dbReference type="Rhea" id="RHEA:24408"/>
        <dbReference type="ChEBI" id="CHEBI:15377"/>
        <dbReference type="ChEBI" id="CHEBI:15378"/>
        <dbReference type="ChEBI" id="CHEBI:16335"/>
        <dbReference type="ChEBI" id="CHEBI:17596"/>
        <dbReference type="ChEBI" id="CHEBI:28938"/>
        <dbReference type="EC" id="3.5.4.4"/>
    </reaction>
    <physiologicalReaction direction="left-to-right" evidence="7">
        <dbReference type="Rhea" id="RHEA:24409"/>
    </physiologicalReaction>
</comment>
<keyword evidence="6" id="KW-0862">Zinc</keyword>
<dbReference type="SUPFAM" id="SSF64438">
    <property type="entry name" value="CNF1/YfiH-like putative cysteine hydrolases"/>
    <property type="match status" value="1"/>
</dbReference>
<dbReference type="Gene3D" id="3.60.140.10">
    <property type="entry name" value="CNF1/YfiH-like putative cysteine hydrolases"/>
    <property type="match status" value="1"/>
</dbReference>
<dbReference type="Pfam" id="PF02578">
    <property type="entry name" value="Cu-oxidase_4"/>
    <property type="match status" value="1"/>
</dbReference>
<dbReference type="RefSeq" id="WP_143236355.1">
    <property type="nucleotide sequence ID" value="NZ_VJWL01000004.1"/>
</dbReference>
<dbReference type="PANTHER" id="PTHR30616:SF2">
    <property type="entry name" value="PURINE NUCLEOSIDE PHOSPHORYLASE LACC1"/>
    <property type="match status" value="1"/>
</dbReference>
<comment type="catalytic activity">
    <reaction evidence="9">
        <text>S-methyl-5'-thioadenosine + phosphate = 5-(methylsulfanyl)-alpha-D-ribose 1-phosphate + adenine</text>
        <dbReference type="Rhea" id="RHEA:11852"/>
        <dbReference type="ChEBI" id="CHEBI:16708"/>
        <dbReference type="ChEBI" id="CHEBI:17509"/>
        <dbReference type="ChEBI" id="CHEBI:43474"/>
        <dbReference type="ChEBI" id="CHEBI:58533"/>
        <dbReference type="EC" id="2.4.2.28"/>
    </reaction>
    <physiologicalReaction direction="left-to-right" evidence="9">
        <dbReference type="Rhea" id="RHEA:11853"/>
    </physiologicalReaction>
</comment>
<dbReference type="GO" id="GO:0016787">
    <property type="term" value="F:hydrolase activity"/>
    <property type="evidence" value="ECO:0007669"/>
    <property type="project" value="UniProtKB-KW"/>
</dbReference>
<keyword evidence="3" id="KW-0808">Transferase</keyword>
<sequence length="244" mass="26160">MQTLTAQWKVPSFVQAHTSYRAGGVSVAPYKSLNLGSHVGDLPASVQRNRERIQHALEFPSSPNWLAQIHSDRVVRIGADGLSDIPEADGAYTDQAGVVLAVLTADCLPVFLASADGQELALVHCGWRGLAQGILTNALAHFKAKPADIFAWLGPCIGPKAFEVGADVFEAMTSLNPKHATSFIAAGGKYLANLSDIAKTELEHLGVTEISASNACTFTDAEHYYSYRRDGTTGRMGSFLWRSA</sequence>
<dbReference type="CDD" id="cd16833">
    <property type="entry name" value="YfiH"/>
    <property type="match status" value="1"/>
</dbReference>